<feature type="domain" description="Nitrogenase/oxidoreductase component 1" evidence="1">
    <location>
        <begin position="14"/>
        <end position="436"/>
    </location>
</feature>
<evidence type="ECO:0000313" key="2">
    <source>
        <dbReference type="EMBL" id="TCL60017.1"/>
    </source>
</evidence>
<evidence type="ECO:0000313" key="3">
    <source>
        <dbReference type="Proteomes" id="UP000295718"/>
    </source>
</evidence>
<dbReference type="RefSeq" id="WP_031389603.1">
    <property type="nucleotide sequence ID" value="NZ_JPNB01000001.1"/>
</dbReference>
<dbReference type="Proteomes" id="UP000295718">
    <property type="component" value="Unassembled WGS sequence"/>
</dbReference>
<name>A0A4V2QCF1_9FIRM</name>
<dbReference type="PANTHER" id="PTHR42956">
    <property type="entry name" value="NITROGENASE IRON-MOLYBDENUM COFACTOR BIOSYNTHESIS PROTEIN NIFE"/>
    <property type="match status" value="1"/>
</dbReference>
<proteinExistence type="predicted"/>
<dbReference type="Gene3D" id="3.40.50.1980">
    <property type="entry name" value="Nitrogenase molybdenum iron protein domain"/>
    <property type="match status" value="3"/>
</dbReference>
<dbReference type="InterPro" id="IPR049939">
    <property type="entry name" value="NifE-like"/>
</dbReference>
<dbReference type="PANTHER" id="PTHR42956:SF1">
    <property type="entry name" value="NITROGENASE IRON-MOLYBDENUM COFACTOR BIOSYNTHESIS PROTEIN NIFE"/>
    <property type="match status" value="1"/>
</dbReference>
<evidence type="ECO:0000259" key="1">
    <source>
        <dbReference type="Pfam" id="PF00148"/>
    </source>
</evidence>
<dbReference type="SUPFAM" id="SSF53807">
    <property type="entry name" value="Helical backbone' metal receptor"/>
    <property type="match status" value="1"/>
</dbReference>
<comment type="caution">
    <text evidence="2">The sequence shown here is derived from an EMBL/GenBank/DDBJ whole genome shotgun (WGS) entry which is preliminary data.</text>
</comment>
<dbReference type="Pfam" id="PF00148">
    <property type="entry name" value="Oxidored_nitro"/>
    <property type="match status" value="1"/>
</dbReference>
<dbReference type="InterPro" id="IPR000510">
    <property type="entry name" value="Nase/OxRdtase_comp1"/>
</dbReference>
<reference evidence="2 3" key="1">
    <citation type="submission" date="2019-03" db="EMBL/GenBank/DDBJ databases">
        <title>Genomic Encyclopedia of Type Strains, Phase IV (KMG-IV): sequencing the most valuable type-strain genomes for metagenomic binning, comparative biology and taxonomic classification.</title>
        <authorList>
            <person name="Goeker M."/>
        </authorList>
    </citation>
    <scope>NUCLEOTIDE SEQUENCE [LARGE SCALE GENOMIC DNA]</scope>
    <source>
        <strain evidence="2 3">DSM 100556</strain>
    </source>
</reference>
<dbReference type="AlphaFoldDB" id="A0A4V2QCF1"/>
<dbReference type="STRING" id="1469948.GCA_000732725_00853"/>
<sequence length="452" mass="49249">MSTIIEQPRYSCALSALQTVLAIPRALPIVHAGPGCASKAFGAVAGAAGYQGEGFGGGAAVTCTNTGEEDVVFGGENKLRKTIEGALKVLDGDLFVVVSGCTSDIVGDDSIHVAEEYRKKGYPIVGTETAGFKGNNYYGHEIVERAIIEEFVGDVEPQVRKGLVNVFSVVPYQDPFWRGDLQEIKGLLKGIGLEVNILYGYESKGVSEWKDIPNAQFNLVLSPWMGVDIGELLKKKYETPYLHYQVLPVGAQETSQFLRTVGEFAGLPKEQVETVITKEEDVFYQYLISITDFIADLRNNLPHEFYTVADSAYALGTSKFLVEELGFIPRGVYIIDDAQGKNAKLIEKAVDGLGKEFQGLVRIEADGGHIEKDIRSKINSGKKSLLLGSTWEKNLAAETASEHLFLSIPINDGVVVNRTYLGYKGGLRLLEDIYDGIFKNGNIARTTLTTLG</sequence>
<gene>
    <name evidence="2" type="ORF">EDD76_103208</name>
</gene>
<dbReference type="GO" id="GO:0016491">
    <property type="term" value="F:oxidoreductase activity"/>
    <property type="evidence" value="ECO:0007669"/>
    <property type="project" value="InterPro"/>
</dbReference>
<dbReference type="EMBL" id="SLUO01000003">
    <property type="protein sequence ID" value="TCL60017.1"/>
    <property type="molecule type" value="Genomic_DNA"/>
</dbReference>
<organism evidence="2 3">
    <name type="scientific">Kineothrix alysoides</name>
    <dbReference type="NCBI Taxonomy" id="1469948"/>
    <lineage>
        <taxon>Bacteria</taxon>
        <taxon>Bacillati</taxon>
        <taxon>Bacillota</taxon>
        <taxon>Clostridia</taxon>
        <taxon>Lachnospirales</taxon>
        <taxon>Lachnospiraceae</taxon>
        <taxon>Kineothrix</taxon>
    </lineage>
</organism>
<accession>A0A4V2QCF1</accession>
<keyword evidence="3" id="KW-1185">Reference proteome</keyword>
<dbReference type="OrthoDB" id="9802175at2"/>
<protein>
    <submittedName>
        <fullName evidence="2">Nitrogenase molybdenum-iron protein beta chain</fullName>
    </submittedName>
</protein>